<feature type="domain" description="Cyclic nucleotide-binding" evidence="1">
    <location>
        <begin position="13"/>
        <end position="132"/>
    </location>
</feature>
<dbReference type="AlphaFoldDB" id="A0A1G6EHS6"/>
<dbReference type="PROSITE" id="PS50042">
    <property type="entry name" value="CNMP_BINDING_3"/>
    <property type="match status" value="1"/>
</dbReference>
<evidence type="ECO:0000313" key="2">
    <source>
        <dbReference type="EMBL" id="SDB56956.1"/>
    </source>
</evidence>
<dbReference type="PANTHER" id="PTHR24567">
    <property type="entry name" value="CRP FAMILY TRANSCRIPTIONAL REGULATORY PROTEIN"/>
    <property type="match status" value="1"/>
</dbReference>
<dbReference type="InterPro" id="IPR050397">
    <property type="entry name" value="Env_Response_Regulators"/>
</dbReference>
<dbReference type="SMART" id="SM00100">
    <property type="entry name" value="cNMP"/>
    <property type="match status" value="1"/>
</dbReference>
<dbReference type="InterPro" id="IPR014710">
    <property type="entry name" value="RmlC-like_jellyroll"/>
</dbReference>
<dbReference type="InterPro" id="IPR018488">
    <property type="entry name" value="cNMP-bd_CS"/>
</dbReference>
<proteinExistence type="predicted"/>
<name>A0A1G6EHS6_9HYPH</name>
<dbReference type="SUPFAM" id="SSF51206">
    <property type="entry name" value="cAMP-binding domain-like"/>
    <property type="match status" value="1"/>
</dbReference>
<protein>
    <submittedName>
        <fullName evidence="2">Cyclic nucleotide-binding domain-containing protein</fullName>
    </submittedName>
</protein>
<keyword evidence="3" id="KW-1185">Reference proteome</keyword>
<dbReference type="RefSeq" id="WP_090880678.1">
    <property type="nucleotide sequence ID" value="NZ_FMXQ01000012.1"/>
</dbReference>
<evidence type="ECO:0000313" key="3">
    <source>
        <dbReference type="Proteomes" id="UP000199071"/>
    </source>
</evidence>
<dbReference type="InterPro" id="IPR018490">
    <property type="entry name" value="cNMP-bd_dom_sf"/>
</dbReference>
<dbReference type="Proteomes" id="UP000199071">
    <property type="component" value="Unassembled WGS sequence"/>
</dbReference>
<dbReference type="STRING" id="665467.SAMN02982931_04540"/>
<dbReference type="PANTHER" id="PTHR24567:SF74">
    <property type="entry name" value="HTH-TYPE TRANSCRIPTIONAL REGULATOR ARCR"/>
    <property type="match status" value="1"/>
</dbReference>
<gene>
    <name evidence="2" type="ORF">SAMN02982931_04540</name>
</gene>
<dbReference type="InterPro" id="IPR000595">
    <property type="entry name" value="cNMP-bd_dom"/>
</dbReference>
<accession>A0A1G6EHS6</accession>
<dbReference type="GO" id="GO:0003700">
    <property type="term" value="F:DNA-binding transcription factor activity"/>
    <property type="evidence" value="ECO:0007669"/>
    <property type="project" value="TreeGrafter"/>
</dbReference>
<dbReference type="PRINTS" id="PR00103">
    <property type="entry name" value="CAMPKINASE"/>
</dbReference>
<dbReference type="Gene3D" id="2.60.120.10">
    <property type="entry name" value="Jelly Rolls"/>
    <property type="match status" value="1"/>
</dbReference>
<dbReference type="GO" id="GO:0005829">
    <property type="term" value="C:cytosol"/>
    <property type="evidence" value="ECO:0007669"/>
    <property type="project" value="TreeGrafter"/>
</dbReference>
<dbReference type="Pfam" id="PF00027">
    <property type="entry name" value="cNMP_binding"/>
    <property type="match status" value="1"/>
</dbReference>
<dbReference type="PROSITE" id="PS00889">
    <property type="entry name" value="CNMP_BINDING_2"/>
    <property type="match status" value="1"/>
</dbReference>
<reference evidence="2 3" key="1">
    <citation type="submission" date="2016-10" db="EMBL/GenBank/DDBJ databases">
        <authorList>
            <person name="de Groot N.N."/>
        </authorList>
    </citation>
    <scope>NUCLEOTIDE SEQUENCE [LARGE SCALE GENOMIC DNA]</scope>
    <source>
        <strain evidence="2 3">ATCC 35022</strain>
    </source>
</reference>
<organism evidence="2 3">
    <name type="scientific">Bauldia litoralis</name>
    <dbReference type="NCBI Taxonomy" id="665467"/>
    <lineage>
        <taxon>Bacteria</taxon>
        <taxon>Pseudomonadati</taxon>
        <taxon>Pseudomonadota</taxon>
        <taxon>Alphaproteobacteria</taxon>
        <taxon>Hyphomicrobiales</taxon>
        <taxon>Kaistiaceae</taxon>
        <taxon>Bauldia</taxon>
    </lineage>
</organism>
<sequence>MNIRGILNSTSFFSVVLDAGQLDDLAAATSEVRFGRGEVLMRQGEIGTAMYVLTDGKVTVSVHQPGGDKTVATLGPGEVVGEMAVITGERRSATVKAKGRVTALEITKAALAPLLAAEPKLAHRFGTMIEQRTGELTGRRDKVRQSISVGLGREQIAARMTSYYSG</sequence>
<dbReference type="CDD" id="cd00038">
    <property type="entry name" value="CAP_ED"/>
    <property type="match status" value="1"/>
</dbReference>
<dbReference type="EMBL" id="FMXQ01000012">
    <property type="protein sequence ID" value="SDB56956.1"/>
    <property type="molecule type" value="Genomic_DNA"/>
</dbReference>
<evidence type="ECO:0000259" key="1">
    <source>
        <dbReference type="PROSITE" id="PS50042"/>
    </source>
</evidence>
<dbReference type="OrthoDB" id="9775207at2"/>